<keyword evidence="2" id="KW-1185">Reference proteome</keyword>
<dbReference type="PANTHER" id="PTHR31840">
    <property type="entry name" value="COILED-COIL DOMAIN-CONTAINING PROTEIN 97"/>
    <property type="match status" value="1"/>
</dbReference>
<dbReference type="PANTHER" id="PTHR31840:SF1">
    <property type="entry name" value="COILED-COIL DOMAIN-CONTAINING PROTEIN 97"/>
    <property type="match status" value="1"/>
</dbReference>
<evidence type="ECO:0000313" key="1">
    <source>
        <dbReference type="EMBL" id="CAI5450892.1"/>
    </source>
</evidence>
<dbReference type="Proteomes" id="UP001152747">
    <property type="component" value="Unassembled WGS sequence"/>
</dbReference>
<gene>
    <name evidence="1" type="ORF">CAMP_LOCUS13529</name>
</gene>
<proteinExistence type="predicted"/>
<comment type="caution">
    <text evidence="1">The sequence shown here is derived from an EMBL/GenBank/DDBJ whole genome shotgun (WGS) entry which is preliminary data.</text>
</comment>
<reference evidence="1" key="1">
    <citation type="submission" date="2022-11" db="EMBL/GenBank/DDBJ databases">
        <authorList>
            <person name="Kikuchi T."/>
        </authorList>
    </citation>
    <scope>NUCLEOTIDE SEQUENCE</scope>
    <source>
        <strain evidence="1">PS1010</strain>
    </source>
</reference>
<dbReference type="InterPro" id="IPR018613">
    <property type="entry name" value="Ccdc97-like"/>
</dbReference>
<dbReference type="AlphaFoldDB" id="A0A9P1IVE3"/>
<sequence>MDSLISRIVATPDVFYKHLKFDEDELTNDEKVSILRNLIENNISLFLTRYGKYLSSDDCSLFNSSDDPFVEFLLKSLKDSRPRNTKNERYILK</sequence>
<accession>A0A9P1IVE3</accession>
<organism evidence="1 2">
    <name type="scientific">Caenorhabditis angaria</name>
    <dbReference type="NCBI Taxonomy" id="860376"/>
    <lineage>
        <taxon>Eukaryota</taxon>
        <taxon>Metazoa</taxon>
        <taxon>Ecdysozoa</taxon>
        <taxon>Nematoda</taxon>
        <taxon>Chromadorea</taxon>
        <taxon>Rhabditida</taxon>
        <taxon>Rhabditina</taxon>
        <taxon>Rhabditomorpha</taxon>
        <taxon>Rhabditoidea</taxon>
        <taxon>Rhabditidae</taxon>
        <taxon>Peloderinae</taxon>
        <taxon>Caenorhabditis</taxon>
    </lineage>
</organism>
<dbReference type="OrthoDB" id="333176at2759"/>
<name>A0A9P1IVE3_9PELO</name>
<dbReference type="EMBL" id="CANHGI010000005">
    <property type="protein sequence ID" value="CAI5450892.1"/>
    <property type="molecule type" value="Genomic_DNA"/>
</dbReference>
<protein>
    <submittedName>
        <fullName evidence="1">Uncharacterized protein</fullName>
    </submittedName>
</protein>
<evidence type="ECO:0000313" key="2">
    <source>
        <dbReference type="Proteomes" id="UP001152747"/>
    </source>
</evidence>